<feature type="domain" description="Clp R" evidence="2">
    <location>
        <begin position="6"/>
        <end position="148"/>
    </location>
</feature>
<evidence type="ECO:0000256" key="1">
    <source>
        <dbReference type="PROSITE-ProRule" id="PRU01251"/>
    </source>
</evidence>
<reference evidence="3 4" key="1">
    <citation type="submission" date="2020-01" db="EMBL/GenBank/DDBJ databases">
        <title>Insect and environment-associated Actinomycetes.</title>
        <authorList>
            <person name="Currrie C."/>
            <person name="Chevrette M."/>
            <person name="Carlson C."/>
            <person name="Stubbendieck R."/>
            <person name="Wendt-Pienkowski E."/>
        </authorList>
    </citation>
    <scope>NUCLEOTIDE SEQUENCE [LARGE SCALE GENOMIC DNA]</scope>
    <source>
        <strain evidence="3 4">SID10258</strain>
    </source>
</reference>
<dbReference type="Proteomes" id="UP000475532">
    <property type="component" value="Unassembled WGS sequence"/>
</dbReference>
<evidence type="ECO:0000259" key="2">
    <source>
        <dbReference type="PROSITE" id="PS51903"/>
    </source>
</evidence>
<dbReference type="RefSeq" id="WP_163052465.1">
    <property type="nucleotide sequence ID" value="NZ_JAAGLI010000002.1"/>
</dbReference>
<gene>
    <name evidence="3" type="ORF">G3I70_00215</name>
</gene>
<dbReference type="AlphaFoldDB" id="A0A6L9Q754"/>
<dbReference type="SUPFAM" id="SSF81923">
    <property type="entry name" value="Double Clp-N motif"/>
    <property type="match status" value="1"/>
</dbReference>
<dbReference type="Pfam" id="PF02861">
    <property type="entry name" value="Clp_N"/>
    <property type="match status" value="1"/>
</dbReference>
<keyword evidence="1" id="KW-0677">Repeat</keyword>
<dbReference type="EMBL" id="JAAGLI010000002">
    <property type="protein sequence ID" value="NEA20926.1"/>
    <property type="molecule type" value="Genomic_DNA"/>
</dbReference>
<accession>A0A6L9Q754</accession>
<protein>
    <recommendedName>
        <fullName evidence="2">Clp R domain-containing protein</fullName>
    </recommendedName>
</protein>
<proteinExistence type="predicted"/>
<name>A0A6L9Q754_9ACTN</name>
<dbReference type="Gene3D" id="1.10.1780.10">
    <property type="entry name" value="Clp, N-terminal domain"/>
    <property type="match status" value="1"/>
</dbReference>
<dbReference type="InterPro" id="IPR004176">
    <property type="entry name" value="Clp_R_N"/>
</dbReference>
<sequence length="186" mass="18843">MSNGDISPYTPAARHVVESAPAHAAALGHDVADTGHLLLGLVADDGRGMAGVLLRELRIQPAVIQHAVERRMGLGPRPTGNVVPLSEAAGRALNLALEENPVAGPCRIGTDHLLLGLLAEGGVAGEVLAAHGVTAEGVRTAREQVRPRMCYGCAERAGGEPAAGGSPVGLPAEFAVSALLSPLTPS</sequence>
<evidence type="ECO:0000313" key="3">
    <source>
        <dbReference type="EMBL" id="NEA20926.1"/>
    </source>
</evidence>
<evidence type="ECO:0000313" key="4">
    <source>
        <dbReference type="Proteomes" id="UP000475532"/>
    </source>
</evidence>
<dbReference type="PROSITE" id="PS51903">
    <property type="entry name" value="CLP_R"/>
    <property type="match status" value="1"/>
</dbReference>
<comment type="caution">
    <text evidence="3">The sequence shown here is derived from an EMBL/GenBank/DDBJ whole genome shotgun (WGS) entry which is preliminary data.</text>
</comment>
<organism evidence="3 4">
    <name type="scientific">Actinomadura bangladeshensis</name>
    <dbReference type="NCBI Taxonomy" id="453573"/>
    <lineage>
        <taxon>Bacteria</taxon>
        <taxon>Bacillati</taxon>
        <taxon>Actinomycetota</taxon>
        <taxon>Actinomycetes</taxon>
        <taxon>Streptosporangiales</taxon>
        <taxon>Thermomonosporaceae</taxon>
        <taxon>Actinomadura</taxon>
    </lineage>
</organism>
<dbReference type="InterPro" id="IPR036628">
    <property type="entry name" value="Clp_N_dom_sf"/>
</dbReference>